<evidence type="ECO:0000313" key="2">
    <source>
        <dbReference type="EMBL" id="MUN38144.1"/>
    </source>
</evidence>
<name>A0A7K1L132_9ACTN</name>
<reference evidence="2 3" key="1">
    <citation type="submission" date="2019-11" db="EMBL/GenBank/DDBJ databases">
        <authorList>
            <person name="Cao P."/>
        </authorList>
    </citation>
    <scope>NUCLEOTIDE SEQUENCE [LARGE SCALE GENOMIC DNA]</scope>
    <source>
        <strain evidence="2 3">NEAU-AAG5</strain>
    </source>
</reference>
<organism evidence="2 3">
    <name type="scientific">Actinomadura litoris</name>
    <dbReference type="NCBI Taxonomy" id="2678616"/>
    <lineage>
        <taxon>Bacteria</taxon>
        <taxon>Bacillati</taxon>
        <taxon>Actinomycetota</taxon>
        <taxon>Actinomycetes</taxon>
        <taxon>Streptosporangiales</taxon>
        <taxon>Thermomonosporaceae</taxon>
        <taxon>Actinomadura</taxon>
    </lineage>
</organism>
<sequence length="119" mass="12540">MEFKQRTGPTPAVQDEGWAPPSCTLPTAQRPLRVAEFDALFAEAATEVTLIAPGRMRLRMRPEPELAGRAAELAARETACCSFFTFTMTAAGGALTLEVAADDGHAPVVAALAERIGPG</sequence>
<accession>A0A7K1L132</accession>
<evidence type="ECO:0000256" key="1">
    <source>
        <dbReference type="SAM" id="MobiDB-lite"/>
    </source>
</evidence>
<evidence type="ECO:0008006" key="4">
    <source>
        <dbReference type="Google" id="ProtNLM"/>
    </source>
</evidence>
<dbReference type="AlphaFoldDB" id="A0A7K1L132"/>
<dbReference type="EMBL" id="WOFH01000005">
    <property type="protein sequence ID" value="MUN38144.1"/>
    <property type="molecule type" value="Genomic_DNA"/>
</dbReference>
<evidence type="ECO:0000313" key="3">
    <source>
        <dbReference type="Proteomes" id="UP000432015"/>
    </source>
</evidence>
<dbReference type="Proteomes" id="UP000432015">
    <property type="component" value="Unassembled WGS sequence"/>
</dbReference>
<gene>
    <name evidence="2" type="ORF">GNZ18_16235</name>
</gene>
<comment type="caution">
    <text evidence="2">The sequence shown here is derived from an EMBL/GenBank/DDBJ whole genome shotgun (WGS) entry which is preliminary data.</text>
</comment>
<proteinExistence type="predicted"/>
<keyword evidence="3" id="KW-1185">Reference proteome</keyword>
<protein>
    <recommendedName>
        <fullName evidence="4">Arsenate reductase</fullName>
    </recommendedName>
</protein>
<dbReference type="RefSeq" id="WP_156217296.1">
    <property type="nucleotide sequence ID" value="NZ_WOFH01000005.1"/>
</dbReference>
<feature type="region of interest" description="Disordered" evidence="1">
    <location>
        <begin position="1"/>
        <end position="24"/>
    </location>
</feature>